<comment type="caution">
    <text evidence="2">The sequence shown here is derived from an EMBL/GenBank/DDBJ whole genome shotgun (WGS) entry which is preliminary data.</text>
</comment>
<dbReference type="Proteomes" id="UP001597472">
    <property type="component" value="Unassembled WGS sequence"/>
</dbReference>
<evidence type="ECO:0008006" key="4">
    <source>
        <dbReference type="Google" id="ProtNLM"/>
    </source>
</evidence>
<accession>A0ABW5KSY9</accession>
<dbReference type="RefSeq" id="WP_376893754.1">
    <property type="nucleotide sequence ID" value="NZ_JBHULS010000003.1"/>
</dbReference>
<proteinExistence type="predicted"/>
<protein>
    <recommendedName>
        <fullName evidence="4">Outer membrane protein beta-barrel domain-containing protein</fullName>
    </recommendedName>
</protein>
<evidence type="ECO:0000313" key="2">
    <source>
        <dbReference type="EMBL" id="MFD2552022.1"/>
    </source>
</evidence>
<evidence type="ECO:0000313" key="3">
    <source>
        <dbReference type="Proteomes" id="UP001597472"/>
    </source>
</evidence>
<keyword evidence="3" id="KW-1185">Reference proteome</keyword>
<reference evidence="3" key="1">
    <citation type="journal article" date="2019" name="Int. J. Syst. Evol. Microbiol.">
        <title>The Global Catalogue of Microorganisms (GCM) 10K type strain sequencing project: providing services to taxonomists for standard genome sequencing and annotation.</title>
        <authorList>
            <consortium name="The Broad Institute Genomics Platform"/>
            <consortium name="The Broad Institute Genome Sequencing Center for Infectious Disease"/>
            <person name="Wu L."/>
            <person name="Ma J."/>
        </authorList>
    </citation>
    <scope>NUCLEOTIDE SEQUENCE [LARGE SCALE GENOMIC DNA]</scope>
    <source>
        <strain evidence="3">KCTC 42587</strain>
    </source>
</reference>
<evidence type="ECO:0000256" key="1">
    <source>
        <dbReference type="SAM" id="SignalP"/>
    </source>
</evidence>
<feature type="signal peptide" evidence="1">
    <location>
        <begin position="1"/>
        <end position="21"/>
    </location>
</feature>
<gene>
    <name evidence="2" type="ORF">ACFSQP_09365</name>
</gene>
<name>A0ABW5KSY9_9FLAO</name>
<sequence>MNTFKSILVVLLLFVFFTGQGQETEKASKFNIIGYGGIGFAMVENNNEPNYNLNSNSGDILLNYKLNEKIGFATGIGINELSGNGFNTLGNFYHERSYLKIPALVTMSSEVLNNFNVVVSIGLYGQTIIKDSYRYLNETEKNLYSGWNLGAQFGVGFLFNMLPNFQVGMHYNGLSDFSKISTESNQAITDKQKLKNVNTVGIIFSISL</sequence>
<feature type="chain" id="PRO_5045655177" description="Outer membrane protein beta-barrel domain-containing protein" evidence="1">
    <location>
        <begin position="22"/>
        <end position="208"/>
    </location>
</feature>
<keyword evidence="1" id="KW-0732">Signal</keyword>
<dbReference type="EMBL" id="JBHULS010000003">
    <property type="protein sequence ID" value="MFD2552022.1"/>
    <property type="molecule type" value="Genomic_DNA"/>
</dbReference>
<organism evidence="2 3">
    <name type="scientific">Bizionia sediminis</name>
    <dbReference type="NCBI Taxonomy" id="1737064"/>
    <lineage>
        <taxon>Bacteria</taxon>
        <taxon>Pseudomonadati</taxon>
        <taxon>Bacteroidota</taxon>
        <taxon>Flavobacteriia</taxon>
        <taxon>Flavobacteriales</taxon>
        <taxon>Flavobacteriaceae</taxon>
        <taxon>Bizionia</taxon>
    </lineage>
</organism>